<gene>
    <name evidence="2" type="ORF">VSH64_08280</name>
</gene>
<name>A0ABZ1IEJ7_9PSEU</name>
<feature type="compositionally biased region" description="Basic and acidic residues" evidence="1">
    <location>
        <begin position="68"/>
        <end position="87"/>
    </location>
</feature>
<organism evidence="2 3">
    <name type="scientific">Amycolatopsis rhabdoformis</name>
    <dbReference type="NCBI Taxonomy" id="1448059"/>
    <lineage>
        <taxon>Bacteria</taxon>
        <taxon>Bacillati</taxon>
        <taxon>Actinomycetota</taxon>
        <taxon>Actinomycetes</taxon>
        <taxon>Pseudonocardiales</taxon>
        <taxon>Pseudonocardiaceae</taxon>
        <taxon>Amycolatopsis</taxon>
    </lineage>
</organism>
<evidence type="ECO:0000313" key="3">
    <source>
        <dbReference type="Proteomes" id="UP001330812"/>
    </source>
</evidence>
<feature type="region of interest" description="Disordered" evidence="1">
    <location>
        <begin position="68"/>
        <end position="192"/>
    </location>
</feature>
<protein>
    <submittedName>
        <fullName evidence="2">Uncharacterized protein</fullName>
    </submittedName>
</protein>
<feature type="compositionally biased region" description="Basic and acidic residues" evidence="1">
    <location>
        <begin position="110"/>
        <end position="166"/>
    </location>
</feature>
<dbReference type="Proteomes" id="UP001330812">
    <property type="component" value="Chromosome"/>
</dbReference>
<proteinExistence type="predicted"/>
<sequence>MTETRQAGGVGGAEGLARALRERARSAATAVLREGLEEIDERHGRGVADEVAGLIDVGRVFEGLVEREMPAGENREPGEGGYAREGRGNPLTNAGYEAYDGRDGSGGSVAREDRAAYEGREGRGGPVVRDSRDASGGRAGFEGHEGRGGRAGFEGRESHEGRERPAARRGRTGRGNHDEDDEPWEFKPLTSL</sequence>
<dbReference type="RefSeq" id="WP_326834911.1">
    <property type="nucleotide sequence ID" value="NZ_CP142149.1"/>
</dbReference>
<evidence type="ECO:0000313" key="2">
    <source>
        <dbReference type="EMBL" id="WSE32103.1"/>
    </source>
</evidence>
<accession>A0ABZ1IEJ7</accession>
<evidence type="ECO:0000256" key="1">
    <source>
        <dbReference type="SAM" id="MobiDB-lite"/>
    </source>
</evidence>
<keyword evidence="3" id="KW-1185">Reference proteome</keyword>
<dbReference type="EMBL" id="CP142149">
    <property type="protein sequence ID" value="WSE32103.1"/>
    <property type="molecule type" value="Genomic_DNA"/>
</dbReference>
<reference evidence="2 3" key="1">
    <citation type="journal article" date="2015" name="Int. J. Syst. Evol. Microbiol.">
        <title>Amycolatopsis rhabdoformis sp. nov., an actinomycete isolated from a tropical forest soil.</title>
        <authorList>
            <person name="Souza W.R."/>
            <person name="Silva R.E."/>
            <person name="Goodfellow M."/>
            <person name="Busarakam K."/>
            <person name="Figueiro F.S."/>
            <person name="Ferreira D."/>
            <person name="Rodrigues-Filho E."/>
            <person name="Moraes L.A.B."/>
            <person name="Zucchi T.D."/>
        </authorList>
    </citation>
    <scope>NUCLEOTIDE SEQUENCE [LARGE SCALE GENOMIC DNA]</scope>
    <source>
        <strain evidence="2 3">NCIMB 14900</strain>
    </source>
</reference>